<sequence>MGNLWSFGEPPPPPPMVLVPPLFDFPPLAARTRMLESSYDLLFGKLALRCLFEDYFEEAKHFSTRIMLKPIDDPHVDLIATVSLTLF</sequence>
<protein>
    <submittedName>
        <fullName evidence="1">Uncharacterized protein</fullName>
    </submittedName>
</protein>
<dbReference type="PANTHER" id="PTHR35738:SF3">
    <property type="entry name" value="OS05G0577800 PROTEIN"/>
    <property type="match status" value="1"/>
</dbReference>
<dbReference type="PANTHER" id="PTHR35738">
    <property type="entry name" value="OS05G0577800 PROTEIN"/>
    <property type="match status" value="1"/>
</dbReference>
<reference evidence="1" key="2">
    <citation type="journal article" date="2024" name="Plant">
        <title>Genomic evolution and insights into agronomic trait innovations of Sesamum species.</title>
        <authorList>
            <person name="Miao H."/>
            <person name="Wang L."/>
            <person name="Qu L."/>
            <person name="Liu H."/>
            <person name="Sun Y."/>
            <person name="Le M."/>
            <person name="Wang Q."/>
            <person name="Wei S."/>
            <person name="Zheng Y."/>
            <person name="Lin W."/>
            <person name="Duan Y."/>
            <person name="Cao H."/>
            <person name="Xiong S."/>
            <person name="Wang X."/>
            <person name="Wei L."/>
            <person name="Li C."/>
            <person name="Ma Q."/>
            <person name="Ju M."/>
            <person name="Zhao R."/>
            <person name="Li G."/>
            <person name="Mu C."/>
            <person name="Tian Q."/>
            <person name="Mei H."/>
            <person name="Zhang T."/>
            <person name="Gao T."/>
            <person name="Zhang H."/>
        </authorList>
    </citation>
    <scope>NUCLEOTIDE SEQUENCE</scope>
    <source>
        <strain evidence="1">G02</strain>
    </source>
</reference>
<reference evidence="1" key="1">
    <citation type="submission" date="2020-06" db="EMBL/GenBank/DDBJ databases">
        <authorList>
            <person name="Li T."/>
            <person name="Hu X."/>
            <person name="Zhang T."/>
            <person name="Song X."/>
            <person name="Zhang H."/>
            <person name="Dai N."/>
            <person name="Sheng W."/>
            <person name="Hou X."/>
            <person name="Wei L."/>
        </authorList>
    </citation>
    <scope>NUCLEOTIDE SEQUENCE</scope>
    <source>
        <strain evidence="1">G02</strain>
        <tissue evidence="1">Leaf</tissue>
    </source>
</reference>
<dbReference type="EMBL" id="JACGWJ010000018">
    <property type="protein sequence ID" value="KAL0351008.1"/>
    <property type="molecule type" value="Genomic_DNA"/>
</dbReference>
<evidence type="ECO:0000313" key="1">
    <source>
        <dbReference type="EMBL" id="KAL0351008.1"/>
    </source>
</evidence>
<organism evidence="1">
    <name type="scientific">Sesamum radiatum</name>
    <name type="common">Black benniseed</name>
    <dbReference type="NCBI Taxonomy" id="300843"/>
    <lineage>
        <taxon>Eukaryota</taxon>
        <taxon>Viridiplantae</taxon>
        <taxon>Streptophyta</taxon>
        <taxon>Embryophyta</taxon>
        <taxon>Tracheophyta</taxon>
        <taxon>Spermatophyta</taxon>
        <taxon>Magnoliopsida</taxon>
        <taxon>eudicotyledons</taxon>
        <taxon>Gunneridae</taxon>
        <taxon>Pentapetalae</taxon>
        <taxon>asterids</taxon>
        <taxon>lamiids</taxon>
        <taxon>Lamiales</taxon>
        <taxon>Pedaliaceae</taxon>
        <taxon>Sesamum</taxon>
    </lineage>
</organism>
<proteinExistence type="predicted"/>
<dbReference type="AlphaFoldDB" id="A0AAW2P7M2"/>
<comment type="caution">
    <text evidence="1">The sequence shown here is derived from an EMBL/GenBank/DDBJ whole genome shotgun (WGS) entry which is preliminary data.</text>
</comment>
<name>A0AAW2P7M2_SESRA</name>
<gene>
    <name evidence="1" type="ORF">Sradi_4250000</name>
</gene>
<accession>A0AAW2P7M2</accession>